<keyword evidence="2" id="KW-1185">Reference proteome</keyword>
<dbReference type="AlphaFoldDB" id="A0A0A0DFX3"/>
<dbReference type="STRING" id="176090.SSIN_1136"/>
<dbReference type="EMBL" id="JPEN01000068">
    <property type="protein sequence ID" value="KGM36994.1"/>
    <property type="molecule type" value="Genomic_DNA"/>
</dbReference>
<dbReference type="PATRIC" id="fig|176090.4.peg.1101"/>
<gene>
    <name evidence="1" type="ORF">SSIN_1136</name>
</gene>
<proteinExistence type="predicted"/>
<protein>
    <submittedName>
        <fullName evidence="1">Uncharacterized protein</fullName>
    </submittedName>
</protein>
<dbReference type="Proteomes" id="UP000030019">
    <property type="component" value="Unassembled WGS sequence"/>
</dbReference>
<organism evidence="1 2">
    <name type="scientific">Streptococcus sinensis</name>
    <dbReference type="NCBI Taxonomy" id="176090"/>
    <lineage>
        <taxon>Bacteria</taxon>
        <taxon>Bacillati</taxon>
        <taxon>Bacillota</taxon>
        <taxon>Bacilli</taxon>
        <taxon>Lactobacillales</taxon>
        <taxon>Streptococcaceae</taxon>
        <taxon>Streptococcus</taxon>
    </lineage>
</organism>
<evidence type="ECO:0000313" key="1">
    <source>
        <dbReference type="EMBL" id="KGM36994.1"/>
    </source>
</evidence>
<sequence length="451" mass="52810">MNTLPQKQFKRMKREVEEETARGVGYFEGILEHIPSYPLSEAVKELALTGWITPQTAIVDVQNMLVTESIKWMNYQDFKEVAPYLFSYPREQREKDLLVRPVEISREYFEELKANAEELFHLKQDLVQVHDRLDAKIQELETDRLPNGDQVIGLDLEAEEVLLLRTPENAQVEEWEVHKDGLITDYRSDLPEYGQIVKALFEMNNSNIDTILYEEVINYSKRTWPESDPIQFSEGIKEMLNQEAQLDSSFYHIAQFETLNQAYVYGSTSPLFQEHFPSYSDFVMDYINDREQYELFDYRTEAISLAQDILEPRLDDINQVLGAKNQEIIIQKVNGYSQGGSWDLAYLRDTKAEEREEVRFYLENEIGAWYKGSLTELAVIRFEDIDLEKGFNGQQEAVYHIDDNLLLQDKLKQVQRLIPDLERFVEAEEVEKQLNQTQDLASEKEASEYSL</sequence>
<name>A0A0A0DFX3_9STRE</name>
<comment type="caution">
    <text evidence="1">The sequence shown here is derived from an EMBL/GenBank/DDBJ whole genome shotgun (WGS) entry which is preliminary data.</text>
</comment>
<dbReference type="RefSeq" id="WP_037616665.1">
    <property type="nucleotide sequence ID" value="NZ_JPEN01000068.1"/>
</dbReference>
<reference evidence="1 2" key="1">
    <citation type="submission" date="2014-06" db="EMBL/GenBank/DDBJ databases">
        <authorList>
            <person name="Teng J.L."/>
            <person name="Huang Y."/>
            <person name="Tse H."/>
            <person name="Lau S.K."/>
            <person name="Woo P.C."/>
        </authorList>
    </citation>
    <scope>NUCLEOTIDE SEQUENCE [LARGE SCALE GENOMIC DNA]</scope>
    <source>
        <strain evidence="1 2">HKU4</strain>
    </source>
</reference>
<evidence type="ECO:0000313" key="2">
    <source>
        <dbReference type="Proteomes" id="UP000030019"/>
    </source>
</evidence>
<accession>A0A0A0DFX3</accession>